<reference evidence="11" key="1">
    <citation type="journal article" date="2021" name="ISME J.">
        <title>Genomic evolution of the class Acidithiobacillia: deep-branching Proteobacteria living in extreme acidic conditions.</title>
        <authorList>
            <person name="Moya-Beltran A."/>
            <person name="Beard S."/>
            <person name="Rojas-Villalobos C."/>
            <person name="Issotta F."/>
            <person name="Gallardo Y."/>
            <person name="Ulloa R."/>
            <person name="Giaveno A."/>
            <person name="Degli Esposti M."/>
            <person name="Johnson D.B."/>
            <person name="Quatrini R."/>
        </authorList>
    </citation>
    <scope>NUCLEOTIDE SEQUENCE</scope>
    <source>
        <strain evidence="11">VAN18-1</strain>
    </source>
</reference>
<dbReference type="InterPro" id="IPR005790">
    <property type="entry name" value="DNA_polIII_delta"/>
</dbReference>
<evidence type="ECO:0000256" key="1">
    <source>
        <dbReference type="ARBA" id="ARBA00012417"/>
    </source>
</evidence>
<keyword evidence="6" id="KW-0239">DNA-directed DNA polymerase</keyword>
<accession>A0AAE2YMC2</accession>
<evidence type="ECO:0000256" key="6">
    <source>
        <dbReference type="ARBA" id="ARBA00022932"/>
    </source>
</evidence>
<evidence type="ECO:0000259" key="10">
    <source>
        <dbReference type="Pfam" id="PF14840"/>
    </source>
</evidence>
<sequence>MRIKARDWPTALARGKVLAYALFSDEPFLLAEAETQVRKRWQQEGFLRLQRLPQDNPWPILREERDALSLFPEPRILLLRLSDLRLGKDPLAALEFWLARPPQDTRLLLTGTRPDAAIQKLKWFQTLDQSETLGLLILYPPEASDWPRWVEERLRRAQVDASREAIALLAERSLGNVSAADQAIRRWAELYPGQRLEAVDLPDLLGDNSQFSVFDLSDAVLQGNPHAVLHSLGRLRDAEAEPVLILWTLHRDLILLLQLQEGNTAEILRRERLFPPRSERLQRAARRLPRQRLRQALFQCQEIDARIKGQDARPLWPALADLALQFCQNSKVPAQ</sequence>
<dbReference type="Proteomes" id="UP001197378">
    <property type="component" value="Unassembled WGS sequence"/>
</dbReference>
<organism evidence="11 12">
    <name type="scientific">Igneacidithiobacillus copahuensis</name>
    <dbReference type="NCBI Taxonomy" id="2724909"/>
    <lineage>
        <taxon>Bacteria</taxon>
        <taxon>Pseudomonadati</taxon>
        <taxon>Pseudomonadota</taxon>
        <taxon>Acidithiobacillia</taxon>
        <taxon>Acidithiobacillales</taxon>
        <taxon>Acidithiobacillaceae</taxon>
        <taxon>Igneacidithiobacillus</taxon>
    </lineage>
</organism>
<dbReference type="RefSeq" id="WP_215871328.1">
    <property type="nucleotide sequence ID" value="NZ_JAAXYO010000012.1"/>
</dbReference>
<comment type="similarity">
    <text evidence="7">Belongs to the DNA polymerase HolA subunit family.</text>
</comment>
<dbReference type="EMBL" id="JAAXYO010000012">
    <property type="protein sequence ID" value="MBU2786721.1"/>
    <property type="molecule type" value="Genomic_DNA"/>
</dbReference>
<dbReference type="SUPFAM" id="SSF52540">
    <property type="entry name" value="P-loop containing nucleoside triphosphate hydrolases"/>
    <property type="match status" value="1"/>
</dbReference>
<keyword evidence="3 11" id="KW-0808">Transferase</keyword>
<dbReference type="Pfam" id="PF06144">
    <property type="entry name" value="DNA_pol3_delta"/>
    <property type="match status" value="1"/>
</dbReference>
<evidence type="ECO:0000256" key="8">
    <source>
        <dbReference type="ARBA" id="ARBA00049244"/>
    </source>
</evidence>
<dbReference type="GO" id="GO:0009360">
    <property type="term" value="C:DNA polymerase III complex"/>
    <property type="evidence" value="ECO:0007669"/>
    <property type="project" value="InterPro"/>
</dbReference>
<evidence type="ECO:0000256" key="4">
    <source>
        <dbReference type="ARBA" id="ARBA00022695"/>
    </source>
</evidence>
<evidence type="ECO:0000256" key="5">
    <source>
        <dbReference type="ARBA" id="ARBA00022705"/>
    </source>
</evidence>
<keyword evidence="5" id="KW-0235">DNA replication</keyword>
<dbReference type="InterPro" id="IPR027417">
    <property type="entry name" value="P-loop_NTPase"/>
</dbReference>
<protein>
    <recommendedName>
        <fullName evidence="2">DNA polymerase III subunit delta</fullName>
        <ecNumber evidence="1">2.7.7.7</ecNumber>
    </recommendedName>
</protein>
<dbReference type="EC" id="2.7.7.7" evidence="1"/>
<feature type="domain" description="DNA polymerase III delta N-terminal" evidence="9">
    <location>
        <begin position="20"/>
        <end position="132"/>
    </location>
</feature>
<dbReference type="InterPro" id="IPR010372">
    <property type="entry name" value="DNA_pol3_delta_N"/>
</dbReference>
<dbReference type="GO" id="GO:0003677">
    <property type="term" value="F:DNA binding"/>
    <property type="evidence" value="ECO:0007669"/>
    <property type="project" value="InterPro"/>
</dbReference>
<dbReference type="InterPro" id="IPR008921">
    <property type="entry name" value="DNA_pol3_clamp-load_cplx_C"/>
</dbReference>
<gene>
    <name evidence="11" type="primary">holA</name>
    <name evidence="11" type="ORF">HFQ13_00560</name>
</gene>
<evidence type="ECO:0000256" key="2">
    <source>
        <dbReference type="ARBA" id="ARBA00017703"/>
    </source>
</evidence>
<dbReference type="NCBIfam" id="TIGR01128">
    <property type="entry name" value="holA"/>
    <property type="match status" value="1"/>
</dbReference>
<dbReference type="SUPFAM" id="SSF48019">
    <property type="entry name" value="post-AAA+ oligomerization domain-like"/>
    <property type="match status" value="1"/>
</dbReference>
<dbReference type="InterPro" id="IPR032780">
    <property type="entry name" value="DNA_pol3_delt_C"/>
</dbReference>
<proteinExistence type="inferred from homology"/>
<dbReference type="GO" id="GO:0006261">
    <property type="term" value="P:DNA-templated DNA replication"/>
    <property type="evidence" value="ECO:0007669"/>
    <property type="project" value="TreeGrafter"/>
</dbReference>
<comment type="caution">
    <text evidence="11">The sequence shown here is derived from an EMBL/GenBank/DDBJ whole genome shotgun (WGS) entry which is preliminary data.</text>
</comment>
<evidence type="ECO:0000256" key="7">
    <source>
        <dbReference type="ARBA" id="ARBA00034754"/>
    </source>
</evidence>
<keyword evidence="4 11" id="KW-0548">Nucleotidyltransferase</keyword>
<dbReference type="GO" id="GO:0003887">
    <property type="term" value="F:DNA-directed DNA polymerase activity"/>
    <property type="evidence" value="ECO:0007669"/>
    <property type="project" value="UniProtKB-KW"/>
</dbReference>
<keyword evidence="12" id="KW-1185">Reference proteome</keyword>
<feature type="domain" description="DNA polymerase III subunit delta C-terminal" evidence="10">
    <location>
        <begin position="214"/>
        <end position="329"/>
    </location>
</feature>
<evidence type="ECO:0000256" key="3">
    <source>
        <dbReference type="ARBA" id="ARBA00022679"/>
    </source>
</evidence>
<dbReference type="CDD" id="cd18138">
    <property type="entry name" value="HLD_clamp_pol_III_delta"/>
    <property type="match status" value="1"/>
</dbReference>
<comment type="catalytic activity">
    <reaction evidence="8">
        <text>DNA(n) + a 2'-deoxyribonucleoside 5'-triphosphate = DNA(n+1) + diphosphate</text>
        <dbReference type="Rhea" id="RHEA:22508"/>
        <dbReference type="Rhea" id="RHEA-COMP:17339"/>
        <dbReference type="Rhea" id="RHEA-COMP:17340"/>
        <dbReference type="ChEBI" id="CHEBI:33019"/>
        <dbReference type="ChEBI" id="CHEBI:61560"/>
        <dbReference type="ChEBI" id="CHEBI:173112"/>
        <dbReference type="EC" id="2.7.7.7"/>
    </reaction>
</comment>
<dbReference type="PANTHER" id="PTHR34388:SF1">
    <property type="entry name" value="DNA POLYMERASE III SUBUNIT DELTA"/>
    <property type="match status" value="1"/>
</dbReference>
<dbReference type="Gene3D" id="1.20.272.10">
    <property type="match status" value="1"/>
</dbReference>
<evidence type="ECO:0000313" key="11">
    <source>
        <dbReference type="EMBL" id="MBU2786721.1"/>
    </source>
</evidence>
<dbReference type="AlphaFoldDB" id="A0AAE2YMC2"/>
<name>A0AAE2YMC2_9PROT</name>
<dbReference type="Gene3D" id="3.40.50.300">
    <property type="entry name" value="P-loop containing nucleotide triphosphate hydrolases"/>
    <property type="match status" value="1"/>
</dbReference>
<evidence type="ECO:0000313" key="12">
    <source>
        <dbReference type="Proteomes" id="UP001197378"/>
    </source>
</evidence>
<dbReference type="PANTHER" id="PTHR34388">
    <property type="entry name" value="DNA POLYMERASE III SUBUNIT DELTA"/>
    <property type="match status" value="1"/>
</dbReference>
<dbReference type="Gene3D" id="1.10.8.60">
    <property type="match status" value="1"/>
</dbReference>
<evidence type="ECO:0000259" key="9">
    <source>
        <dbReference type="Pfam" id="PF06144"/>
    </source>
</evidence>
<dbReference type="Pfam" id="PF14840">
    <property type="entry name" value="DNA_pol3_delt_C"/>
    <property type="match status" value="1"/>
</dbReference>